<evidence type="ECO:0000256" key="4">
    <source>
        <dbReference type="ARBA" id="ARBA00022597"/>
    </source>
</evidence>
<feature type="transmembrane region" description="Helical" evidence="8">
    <location>
        <begin position="34"/>
        <end position="54"/>
    </location>
</feature>
<keyword evidence="7 8" id="KW-0472">Membrane</keyword>
<keyword evidence="4" id="KW-0762">Sugar transport</keyword>
<dbReference type="EMBL" id="GAHY01001803">
    <property type="protein sequence ID" value="JAA75707.1"/>
    <property type="molecule type" value="mRNA"/>
</dbReference>
<dbReference type="InParanoid" id="R4FKK8"/>
<dbReference type="STRING" id="13249.R4FKK8"/>
<dbReference type="GeneID" id="141459201"/>
<dbReference type="RefSeq" id="XP_073994081.1">
    <property type="nucleotide sequence ID" value="XM_074137980.1"/>
</dbReference>
<evidence type="ECO:0000313" key="9">
    <source>
        <dbReference type="EMBL" id="JAA75707.1"/>
    </source>
</evidence>
<dbReference type="Proteomes" id="UP000015103">
    <property type="component" value="Unassembled WGS sequence"/>
</dbReference>
<dbReference type="EMBL" id="ACPB03001636">
    <property type="status" value="NOT_ANNOTATED_CDS"/>
    <property type="molecule type" value="Genomic_DNA"/>
</dbReference>
<evidence type="ECO:0000256" key="1">
    <source>
        <dbReference type="ARBA" id="ARBA00004127"/>
    </source>
</evidence>
<feature type="transmembrane region" description="Helical" evidence="8">
    <location>
        <begin position="166"/>
        <end position="189"/>
    </location>
</feature>
<dbReference type="PANTHER" id="PTHR10778">
    <property type="entry name" value="SOLUTE CARRIER FAMILY 35 MEMBER B"/>
    <property type="match status" value="1"/>
</dbReference>
<reference evidence="11" key="2">
    <citation type="submission" date="2015-04" db="EMBL/GenBank/DDBJ databases">
        <authorList>
            <person name="Wilson R.K."/>
            <person name="Warren W."/>
            <person name="Dotson E."/>
            <person name="Oliveira P.L."/>
        </authorList>
    </citation>
    <scope>NUCLEOTIDE SEQUENCE</scope>
</reference>
<evidence type="ECO:0000256" key="8">
    <source>
        <dbReference type="SAM" id="Phobius"/>
    </source>
</evidence>
<dbReference type="GO" id="GO:0005462">
    <property type="term" value="F:UDP-N-acetylglucosamine transmembrane transporter activity"/>
    <property type="evidence" value="ECO:0007669"/>
    <property type="project" value="TreeGrafter"/>
</dbReference>
<dbReference type="EnsemblMetazoa" id="RPRC015005-RA">
    <property type="protein sequence ID" value="RPRC015005-PA"/>
    <property type="gene ID" value="RPRC015005"/>
</dbReference>
<comment type="similarity">
    <text evidence="2">Belongs to the nucleotide-sugar transporter family. SLC35B subfamily.</text>
</comment>
<dbReference type="Pfam" id="PF08449">
    <property type="entry name" value="UAA"/>
    <property type="match status" value="1"/>
</dbReference>
<dbReference type="eggNOG" id="KOG1583">
    <property type="taxonomic scope" value="Eukaryota"/>
</dbReference>
<evidence type="ECO:0000256" key="3">
    <source>
        <dbReference type="ARBA" id="ARBA00022448"/>
    </source>
</evidence>
<dbReference type="GO" id="GO:0005464">
    <property type="term" value="F:UDP-xylose transmembrane transporter activity"/>
    <property type="evidence" value="ECO:0007669"/>
    <property type="project" value="TreeGrafter"/>
</dbReference>
<evidence type="ECO:0000313" key="11">
    <source>
        <dbReference type="Proteomes" id="UP000015103"/>
    </source>
</evidence>
<comment type="subcellular location">
    <subcellularLocation>
        <location evidence="1">Endomembrane system</location>
        <topology evidence="1">Multi-pass membrane protein</topology>
    </subcellularLocation>
</comment>
<keyword evidence="6 8" id="KW-1133">Transmembrane helix</keyword>
<dbReference type="GO" id="GO:0000139">
    <property type="term" value="C:Golgi membrane"/>
    <property type="evidence" value="ECO:0007669"/>
    <property type="project" value="TreeGrafter"/>
</dbReference>
<dbReference type="VEuPathDB" id="VectorBase:RPRC015005"/>
<protein>
    <submittedName>
        <fullName evidence="9 10">Putative udp-n-acetylglucosamine transporter</fullName>
    </submittedName>
</protein>
<organism evidence="9">
    <name type="scientific">Rhodnius prolixus</name>
    <name type="common">Triatomid bug</name>
    <dbReference type="NCBI Taxonomy" id="13249"/>
    <lineage>
        <taxon>Eukaryota</taxon>
        <taxon>Metazoa</taxon>
        <taxon>Ecdysozoa</taxon>
        <taxon>Arthropoda</taxon>
        <taxon>Hexapoda</taxon>
        <taxon>Insecta</taxon>
        <taxon>Pterygota</taxon>
        <taxon>Neoptera</taxon>
        <taxon>Paraneoptera</taxon>
        <taxon>Hemiptera</taxon>
        <taxon>Heteroptera</taxon>
        <taxon>Panheteroptera</taxon>
        <taxon>Cimicomorpha</taxon>
        <taxon>Reduviidae</taxon>
        <taxon>Triatominae</taxon>
        <taxon>Rhodnius</taxon>
    </lineage>
</organism>
<feature type="transmembrane region" description="Helical" evidence="8">
    <location>
        <begin position="121"/>
        <end position="139"/>
    </location>
</feature>
<keyword evidence="11" id="KW-1185">Reference proteome</keyword>
<reference evidence="9" key="1">
    <citation type="submission" date="2013-04" db="EMBL/GenBank/DDBJ databases">
        <title>An insight into the transcriptome of the digestive tract of the blood sucking bug, Rhodnius prolixus.</title>
        <authorList>
            <person name="Ribeiro J.M.C."/>
            <person name="Genta F.A."/>
            <person name="Sorgine M.H.F."/>
            <person name="Paiva-Silva G.O."/>
            <person name="Majerowicz D."/>
            <person name="Medeiros M."/>
            <person name="Koerich L."/>
            <person name="Terra W.R."/>
            <person name="Ferreira C."/>
            <person name="Pimentel A.C."/>
            <person name="Bisch P.M."/>
            <person name="Diniz M.M.P."/>
            <person name="Nascimento R."/>
            <person name="Salmon D."/>
            <person name="Silber A.M."/>
            <person name="Alves M."/>
            <person name="Oliveira M.F."/>
            <person name="Gondim K.C."/>
            <person name="Silva Neto M.A.C."/>
            <person name="Atella G.C."/>
            <person name="Araujo H."/>
            <person name="Dias F.S."/>
            <person name="Polycarpo C.R."/>
            <person name="Fampa P."/>
            <person name="Melo A.C."/>
            <person name="Tanaka A.S."/>
            <person name="Balczun C."/>
            <person name="Oliveira J.H.M."/>
            <person name="Goncalves R."/>
            <person name="Lazoski C."/>
            <person name="Pereira M.A."/>
            <person name="Rivera-Pomar R."/>
            <person name="Diambra L."/>
            <person name="Schaub G.A."/>
            <person name="Garcia E.S."/>
            <person name="Azambuja P."/>
            <person name="Braz G.R.C."/>
            <person name="Oliveira P.L."/>
        </authorList>
    </citation>
    <scope>NUCLEOTIDE SEQUENCE</scope>
</reference>
<dbReference type="FunCoup" id="R4FKK8">
    <property type="interactions" value="1099"/>
</dbReference>
<dbReference type="PANTHER" id="PTHR10778:SF4">
    <property type="entry name" value="NUCLEOTIDE SUGAR TRANSPORTER SLC35B4"/>
    <property type="match status" value="1"/>
</dbReference>
<dbReference type="AlphaFoldDB" id="R4FKK8"/>
<evidence type="ECO:0000313" key="10">
    <source>
        <dbReference type="EnsemblMetazoa" id="RPRC015005-PA"/>
    </source>
</evidence>
<reference evidence="10" key="3">
    <citation type="submission" date="2015-05" db="UniProtKB">
        <authorList>
            <consortium name="EnsemblMetazoa"/>
        </authorList>
    </citation>
    <scope>IDENTIFICATION</scope>
</reference>
<feature type="transmembrane region" description="Helical" evidence="8">
    <location>
        <begin position="204"/>
        <end position="223"/>
    </location>
</feature>
<feature type="transmembrane region" description="Helical" evidence="8">
    <location>
        <begin position="90"/>
        <end position="112"/>
    </location>
</feature>
<evidence type="ECO:0000256" key="6">
    <source>
        <dbReference type="ARBA" id="ARBA00022989"/>
    </source>
</evidence>
<dbReference type="OMA" id="NPFTGWH"/>
<feature type="transmembrane region" description="Helical" evidence="8">
    <location>
        <begin position="66"/>
        <end position="84"/>
    </location>
</feature>
<evidence type="ECO:0000256" key="5">
    <source>
        <dbReference type="ARBA" id="ARBA00022692"/>
    </source>
</evidence>
<keyword evidence="5 8" id="KW-0812">Transmembrane</keyword>
<accession>R4FKK8</accession>
<keyword evidence="3" id="KW-0813">Transport</keyword>
<evidence type="ECO:0000256" key="7">
    <source>
        <dbReference type="ARBA" id="ARBA00023136"/>
    </source>
</evidence>
<sequence>MSVVLGICGVFVGCILNAVCLEFSVKADPGCGTLITFAQFSFIAVEGFLITSRCGTKPRNIPIKNYLIIVVVFFVCNVCNNFAFDFNISMPLHMIFRSGSLFTNMLMSIWVLKKKYPLSKFVSVGLITAGVIICTVVTGKNLESSSKGEEPSKDDPLQKTDQNNGFILWLLGIALLIFALFVSALLGVFQETLYKKYGKHPYEALYYIHMLSLPIFLPFFNNLKKHYNIMMESAPLLLPWLNIHAPCMLIYLIGNMVSQYLCISSVYLLTTEASSLTVTLVITLRKFLSLLLSIVYFGNEFTIWHWVGTILVFVGTLIFTEVPSKSYIQFKEKLS</sequence>
<dbReference type="GO" id="GO:0005789">
    <property type="term" value="C:endoplasmic reticulum membrane"/>
    <property type="evidence" value="ECO:0007669"/>
    <property type="project" value="TreeGrafter"/>
</dbReference>
<proteinExistence type="evidence at transcript level"/>
<evidence type="ECO:0000256" key="2">
    <source>
        <dbReference type="ARBA" id="ARBA00010694"/>
    </source>
</evidence>
<dbReference type="HOGENOM" id="CLU_033007_1_0_1"/>
<dbReference type="InterPro" id="IPR013657">
    <property type="entry name" value="SCL35B1-4/HUT1"/>
</dbReference>
<name>R4FKK8_RHOPR</name>
<feature type="transmembrane region" description="Helical" evidence="8">
    <location>
        <begin position="303"/>
        <end position="322"/>
    </location>
</feature>